<protein>
    <recommendedName>
        <fullName evidence="3">DUF2029 domain-containing protein</fullName>
    </recommendedName>
</protein>
<dbReference type="RefSeq" id="WP_353722670.1">
    <property type="nucleotide sequence ID" value="NZ_CP159289.1"/>
</dbReference>
<feature type="transmembrane region" description="Helical" evidence="1">
    <location>
        <begin position="386"/>
        <end position="407"/>
    </location>
</feature>
<dbReference type="AlphaFoldDB" id="A0AAU8FT87"/>
<name>A0AAU8FT87_9BACT</name>
<feature type="transmembrane region" description="Helical" evidence="1">
    <location>
        <begin position="36"/>
        <end position="60"/>
    </location>
</feature>
<feature type="transmembrane region" description="Helical" evidence="1">
    <location>
        <begin position="348"/>
        <end position="366"/>
    </location>
</feature>
<proteinExistence type="predicted"/>
<accession>A0AAU8FT87</accession>
<evidence type="ECO:0000313" key="2">
    <source>
        <dbReference type="EMBL" id="XCH27416.1"/>
    </source>
</evidence>
<feature type="transmembrane region" description="Helical" evidence="1">
    <location>
        <begin position="112"/>
        <end position="132"/>
    </location>
</feature>
<feature type="transmembrane region" description="Helical" evidence="1">
    <location>
        <begin position="220"/>
        <end position="239"/>
    </location>
</feature>
<gene>
    <name evidence="2" type="ORF">ABV298_13855</name>
</gene>
<evidence type="ECO:0000256" key="1">
    <source>
        <dbReference type="SAM" id="Phobius"/>
    </source>
</evidence>
<dbReference type="EMBL" id="CP159289">
    <property type="protein sequence ID" value="XCH27416.1"/>
    <property type="molecule type" value="Genomic_DNA"/>
</dbReference>
<keyword evidence="1" id="KW-0472">Membrane</keyword>
<feature type="transmembrane region" description="Helical" evidence="1">
    <location>
        <begin position="276"/>
        <end position="294"/>
    </location>
</feature>
<feature type="transmembrane region" description="Helical" evidence="1">
    <location>
        <begin position="187"/>
        <end position="213"/>
    </location>
</feature>
<evidence type="ECO:0008006" key="3">
    <source>
        <dbReference type="Google" id="ProtNLM"/>
    </source>
</evidence>
<feature type="transmembrane region" description="Helical" evidence="1">
    <location>
        <begin position="6"/>
        <end position="24"/>
    </location>
</feature>
<keyword evidence="1" id="KW-1133">Transmembrane helix</keyword>
<reference evidence="2" key="1">
    <citation type="submission" date="2024-06" db="EMBL/GenBank/DDBJ databases">
        <title>Sequencing and assembly of the genome of Dyadobacter sp. strain 676, a symbiont of Cyamopsis tetragonoloba.</title>
        <authorList>
            <person name="Guro P."/>
            <person name="Sazanova A."/>
            <person name="Kuznetsova I."/>
            <person name="Belimov A."/>
            <person name="Safronova V."/>
        </authorList>
    </citation>
    <scope>NUCLEOTIDE SEQUENCE</scope>
    <source>
        <strain evidence="2">676</strain>
    </source>
</reference>
<feature type="transmembrane region" description="Helical" evidence="1">
    <location>
        <begin position="141"/>
        <end position="162"/>
    </location>
</feature>
<sequence>MNIVLAKTVISVAALLVTAALLFKKEALTDWLEKKSANAVMAIAWVLLRLLPFIAVYLVANMEPTSDVNGFWDEGSKASMGQVVYRDFWSPYSPLYAYFLGIWLKIWYNPKMIVLTMAVMDGIALLISYHFFRPFQTRGTFLFRALVYLLLPGSLVLCVIGAQEDVWMWLFVIFAYLVRERTLRVEWYAIILAIGLLMTKAIFVLIVVPLFLLEKQKVRFVIPIAILGIVSLSILYPLVGLEFMQPLDEAKTLRAPNIPSVLNPWFYNSIGVGEKFWNWIGLVVSVGLACMAAWRLRNADFRVMLSKVWVVLYATMMIVQQSAYSNYIFLFLLPLVFYVIDWKNKTQVTILFVFNLLCVVHPSYWWRLGMPCYMTPSDTAASTELLIDYAMQTAIVILTGYFIWLAFPKKHEV</sequence>
<keyword evidence="1" id="KW-0812">Transmembrane</keyword>
<organism evidence="2">
    <name type="scientific">Dyadobacter sp. 676</name>
    <dbReference type="NCBI Taxonomy" id="3088362"/>
    <lineage>
        <taxon>Bacteria</taxon>
        <taxon>Pseudomonadati</taxon>
        <taxon>Bacteroidota</taxon>
        <taxon>Cytophagia</taxon>
        <taxon>Cytophagales</taxon>
        <taxon>Spirosomataceae</taxon>
        <taxon>Dyadobacter</taxon>
    </lineage>
</organism>